<evidence type="ECO:0000256" key="1">
    <source>
        <dbReference type="SAM" id="MobiDB-lite"/>
    </source>
</evidence>
<sequence>MRRGTPGGCAVGRLIGGDGGDGADGAGNGTGTAGAASVGLRGGGGRRGHLVSRVGAAEGCSAPRRSGCVLLGHARSRSVAPSAYPS</sequence>
<keyword evidence="3" id="KW-1185">Reference proteome</keyword>
<feature type="region of interest" description="Disordered" evidence="1">
    <location>
        <begin position="1"/>
        <end position="45"/>
    </location>
</feature>
<proteinExistence type="predicted"/>
<evidence type="ECO:0000313" key="2">
    <source>
        <dbReference type="EMBL" id="TNU75810.1"/>
    </source>
</evidence>
<evidence type="ECO:0000313" key="3">
    <source>
        <dbReference type="Proteomes" id="UP000313849"/>
    </source>
</evidence>
<dbReference type="EMBL" id="VENP01000015">
    <property type="protein sequence ID" value="TNU75810.1"/>
    <property type="molecule type" value="Genomic_DNA"/>
</dbReference>
<organism evidence="2 3">
    <name type="scientific">Miniimonas arenae</name>
    <dbReference type="NCBI Taxonomy" id="676201"/>
    <lineage>
        <taxon>Bacteria</taxon>
        <taxon>Bacillati</taxon>
        <taxon>Actinomycetota</taxon>
        <taxon>Actinomycetes</taxon>
        <taxon>Micrococcales</taxon>
        <taxon>Beutenbergiaceae</taxon>
        <taxon>Miniimonas</taxon>
    </lineage>
</organism>
<name>A0A5C5BEZ0_9MICO</name>
<protein>
    <submittedName>
        <fullName evidence="2">Uncharacterized protein</fullName>
    </submittedName>
</protein>
<accession>A0A5C5BEZ0</accession>
<dbReference type="AlphaFoldDB" id="A0A5C5BEZ0"/>
<dbReference type="Proteomes" id="UP000313849">
    <property type="component" value="Unassembled WGS sequence"/>
</dbReference>
<comment type="caution">
    <text evidence="2">The sequence shown here is derived from an EMBL/GenBank/DDBJ whole genome shotgun (WGS) entry which is preliminary data.</text>
</comment>
<feature type="compositionally biased region" description="Gly residues" evidence="1">
    <location>
        <begin position="1"/>
        <end position="32"/>
    </location>
</feature>
<gene>
    <name evidence="2" type="ORF">FH969_05810</name>
</gene>
<reference evidence="2 3" key="1">
    <citation type="submission" date="2019-06" db="EMBL/GenBank/DDBJ databases">
        <title>Draft genome sequence of Miniimonas arenae KCTC 19750T isolated from sea sand.</title>
        <authorList>
            <person name="Park S.-J."/>
        </authorList>
    </citation>
    <scope>NUCLEOTIDE SEQUENCE [LARGE SCALE GENOMIC DNA]</scope>
    <source>
        <strain evidence="2 3">KCTC 19750</strain>
    </source>
</reference>